<dbReference type="InterPro" id="IPR046357">
    <property type="entry name" value="PPIase_dom_sf"/>
</dbReference>
<accession>A0A9N7NHB5</accession>
<dbReference type="Proteomes" id="UP001153555">
    <property type="component" value="Unassembled WGS sequence"/>
</dbReference>
<keyword evidence="3" id="KW-0413">Isomerase</keyword>
<dbReference type="GO" id="GO:0003755">
    <property type="term" value="F:peptidyl-prolyl cis-trans isomerase activity"/>
    <property type="evidence" value="ECO:0007669"/>
    <property type="project" value="InterPro"/>
</dbReference>
<dbReference type="PANTHER" id="PTHR47414">
    <property type="entry name" value="PEPTIDYL-PROLYL CIS-TRANS ISOMERASE FKBP20-2, CHLOROPLASTIC"/>
    <property type="match status" value="1"/>
</dbReference>
<proteinExistence type="predicted"/>
<name>A0A9N7NHB5_STRHE</name>
<dbReference type="SUPFAM" id="SSF54534">
    <property type="entry name" value="FKBP-like"/>
    <property type="match status" value="1"/>
</dbReference>
<reference evidence="3" key="1">
    <citation type="submission" date="2019-12" db="EMBL/GenBank/DDBJ databases">
        <authorList>
            <person name="Scholes J."/>
        </authorList>
    </citation>
    <scope>NUCLEOTIDE SEQUENCE</scope>
</reference>
<dbReference type="Pfam" id="PF00254">
    <property type="entry name" value="FKBP_C"/>
    <property type="match status" value="1"/>
</dbReference>
<feature type="domain" description="PPIase FKBP-type" evidence="2">
    <location>
        <begin position="122"/>
        <end position="160"/>
    </location>
</feature>
<dbReference type="Gene3D" id="3.10.50.40">
    <property type="match status" value="1"/>
</dbReference>
<dbReference type="EMBL" id="CACSLK010027833">
    <property type="protein sequence ID" value="CAA0831831.1"/>
    <property type="molecule type" value="Genomic_DNA"/>
</dbReference>
<dbReference type="PANTHER" id="PTHR47414:SF1">
    <property type="entry name" value="PEPTIDYL-PROLYL CIS-TRANS ISOMERASE FKBP20-2, CHLOROPLASTIC"/>
    <property type="match status" value="1"/>
</dbReference>
<gene>
    <name evidence="3" type="ORF">SHERM_27143</name>
</gene>
<dbReference type="InterPro" id="IPR001179">
    <property type="entry name" value="PPIase_FKBP_dom"/>
</dbReference>
<dbReference type="OrthoDB" id="1902587at2759"/>
<evidence type="ECO:0000256" key="1">
    <source>
        <dbReference type="ARBA" id="ARBA00029569"/>
    </source>
</evidence>
<evidence type="ECO:0000313" key="3">
    <source>
        <dbReference type="EMBL" id="CAA0831831.1"/>
    </source>
</evidence>
<evidence type="ECO:0000259" key="2">
    <source>
        <dbReference type="Pfam" id="PF00254"/>
    </source>
</evidence>
<comment type="caution">
    <text evidence="3">The sequence shown here is derived from an EMBL/GenBank/DDBJ whole genome shotgun (WGS) entry which is preliminary data.</text>
</comment>
<evidence type="ECO:0000313" key="4">
    <source>
        <dbReference type="Proteomes" id="UP001153555"/>
    </source>
</evidence>
<dbReference type="InterPro" id="IPR044239">
    <property type="entry name" value="FKBP20-2-like"/>
</dbReference>
<dbReference type="AlphaFoldDB" id="A0A9N7NHB5"/>
<organism evidence="3 4">
    <name type="scientific">Striga hermonthica</name>
    <name type="common">Purple witchweed</name>
    <name type="synonym">Buchnera hermonthica</name>
    <dbReference type="NCBI Taxonomy" id="68872"/>
    <lineage>
        <taxon>Eukaryota</taxon>
        <taxon>Viridiplantae</taxon>
        <taxon>Streptophyta</taxon>
        <taxon>Embryophyta</taxon>
        <taxon>Tracheophyta</taxon>
        <taxon>Spermatophyta</taxon>
        <taxon>Magnoliopsida</taxon>
        <taxon>eudicotyledons</taxon>
        <taxon>Gunneridae</taxon>
        <taxon>Pentapetalae</taxon>
        <taxon>asterids</taxon>
        <taxon>lamiids</taxon>
        <taxon>Lamiales</taxon>
        <taxon>Orobanchaceae</taxon>
        <taxon>Buchnereae</taxon>
        <taxon>Striga</taxon>
    </lineage>
</organism>
<protein>
    <recommendedName>
        <fullName evidence="1">Rotamase</fullName>
    </recommendedName>
</protein>
<sequence>MFSFPPQIFVFHVLFSPKFSTFPFALHSLLRSKYSTSPAIRCSVRVHCSVLLSNFPLASFSLLRACCSVRLENQSTIGAKDSTSSPDYRSTPASRVHWTKIPHQSLFFLLHGRNPFNPFPGSSPIPARIGCKKMFTGFEEGLRDMKPRGKRRLIIPPELGSPGEYFSS</sequence>
<keyword evidence="4" id="KW-1185">Reference proteome</keyword>